<reference evidence="2" key="1">
    <citation type="journal article" date="2013" name="Nature">
        <title>Draft genome of the wheat A-genome progenitor Triticum urartu.</title>
        <authorList>
            <person name="Ling H.Q."/>
            <person name="Zhao S."/>
            <person name="Liu D."/>
            <person name="Wang J."/>
            <person name="Sun H."/>
            <person name="Zhang C."/>
            <person name="Fan H."/>
            <person name="Li D."/>
            <person name="Dong L."/>
            <person name="Tao Y."/>
            <person name="Gao C."/>
            <person name="Wu H."/>
            <person name="Li Y."/>
            <person name="Cui Y."/>
            <person name="Guo X."/>
            <person name="Zheng S."/>
            <person name="Wang B."/>
            <person name="Yu K."/>
            <person name="Liang Q."/>
            <person name="Yang W."/>
            <person name="Lou X."/>
            <person name="Chen J."/>
            <person name="Feng M."/>
            <person name="Jian J."/>
            <person name="Zhang X."/>
            <person name="Luo G."/>
            <person name="Jiang Y."/>
            <person name="Liu J."/>
            <person name="Wang Z."/>
            <person name="Sha Y."/>
            <person name="Zhang B."/>
            <person name="Wu H."/>
            <person name="Tang D."/>
            <person name="Shen Q."/>
            <person name="Xue P."/>
            <person name="Zou S."/>
            <person name="Wang X."/>
            <person name="Liu X."/>
            <person name="Wang F."/>
            <person name="Yang Y."/>
            <person name="An X."/>
            <person name="Dong Z."/>
            <person name="Zhang K."/>
            <person name="Zhang X."/>
            <person name="Luo M.C."/>
            <person name="Dvorak J."/>
            <person name="Tong Y."/>
            <person name="Wang J."/>
            <person name="Yang H."/>
            <person name="Li Z."/>
            <person name="Wang D."/>
            <person name="Zhang A."/>
            <person name="Wang J."/>
        </authorList>
    </citation>
    <scope>NUCLEOTIDE SEQUENCE</scope>
</reference>
<dbReference type="EMBL" id="KD116511">
    <property type="protein sequence ID" value="EMS59816.1"/>
    <property type="molecule type" value="Genomic_DNA"/>
</dbReference>
<dbReference type="InterPro" id="IPR046533">
    <property type="entry name" value="DUF6598"/>
</dbReference>
<evidence type="ECO:0000313" key="2">
    <source>
        <dbReference type="EMBL" id="EMS59816.1"/>
    </source>
</evidence>
<accession>M7ZJK0</accession>
<dbReference type="OMA" id="CQRLTSW"/>
<protein>
    <recommendedName>
        <fullName evidence="1">DUF6598 domain-containing protein</fullName>
    </recommendedName>
</protein>
<dbReference type="Pfam" id="PF20241">
    <property type="entry name" value="DUF6598"/>
    <property type="match status" value="1"/>
</dbReference>
<evidence type="ECO:0000259" key="1">
    <source>
        <dbReference type="Pfam" id="PF20241"/>
    </source>
</evidence>
<dbReference type="AlphaFoldDB" id="M7ZJK0"/>
<sequence length="259" mass="28806">MRYRDNWISTFSRLCGSYEEATSIKPMRYTDEPPPPFAGVGYANAVVIFSVKVTQLDDSLDWPLDVYGMVAARDSIDRNRNLLFNRTRDNCQRLTSWDASLLLTGPSRAVVIVDPVNYEVELKVKGDTPSEDKLLSLLVIEDKYYLPGDRRQGVHCHTYSSKLSTVEVTVGHLAKTVEATIAVQVVERSWPTGQLAITVDLLHDGMVPVTNNGAIEFSRCVVSVEADGELTLGVDVWQGDGKAVKYQRIPLWKLANGSI</sequence>
<feature type="domain" description="DUF6598" evidence="1">
    <location>
        <begin position="46"/>
        <end position="245"/>
    </location>
</feature>
<gene>
    <name evidence="2" type="ORF">TRIUR3_08636</name>
</gene>
<dbReference type="PANTHER" id="PTHR33065:SF217">
    <property type="entry name" value="DUF6598 DOMAIN-CONTAINING PROTEIN"/>
    <property type="match status" value="1"/>
</dbReference>
<organism evidence="2">
    <name type="scientific">Triticum urartu</name>
    <name type="common">Red wild einkorn</name>
    <name type="synonym">Crithodium urartu</name>
    <dbReference type="NCBI Taxonomy" id="4572"/>
    <lineage>
        <taxon>Eukaryota</taxon>
        <taxon>Viridiplantae</taxon>
        <taxon>Streptophyta</taxon>
        <taxon>Embryophyta</taxon>
        <taxon>Tracheophyta</taxon>
        <taxon>Spermatophyta</taxon>
        <taxon>Magnoliopsida</taxon>
        <taxon>Liliopsida</taxon>
        <taxon>Poales</taxon>
        <taxon>Poaceae</taxon>
        <taxon>BOP clade</taxon>
        <taxon>Pooideae</taxon>
        <taxon>Triticodae</taxon>
        <taxon>Triticeae</taxon>
        <taxon>Triticinae</taxon>
        <taxon>Triticum</taxon>
    </lineage>
</organism>
<name>M7ZJK0_TRIUA</name>
<proteinExistence type="predicted"/>
<dbReference type="STRING" id="4572.M7ZJK0"/>
<dbReference type="PANTHER" id="PTHR33065">
    <property type="entry name" value="OS07G0486400 PROTEIN"/>
    <property type="match status" value="1"/>
</dbReference>